<dbReference type="EMBL" id="SDMP01000001">
    <property type="protein sequence ID" value="RYR76338.1"/>
    <property type="molecule type" value="Genomic_DNA"/>
</dbReference>
<dbReference type="Proteomes" id="UP000289738">
    <property type="component" value="Chromosome A01"/>
</dbReference>
<gene>
    <name evidence="1" type="ORF">Ahy_A01g000936</name>
</gene>
<evidence type="ECO:0000313" key="2">
    <source>
        <dbReference type="Proteomes" id="UP000289738"/>
    </source>
</evidence>
<comment type="caution">
    <text evidence="1">The sequence shown here is derived from an EMBL/GenBank/DDBJ whole genome shotgun (WGS) entry which is preliminary data.</text>
</comment>
<keyword evidence="2" id="KW-1185">Reference proteome</keyword>
<dbReference type="AlphaFoldDB" id="A0A445ELL9"/>
<proteinExistence type="predicted"/>
<name>A0A445ELL9_ARAHY</name>
<reference evidence="1 2" key="1">
    <citation type="submission" date="2019-01" db="EMBL/GenBank/DDBJ databases">
        <title>Sequencing of cultivated peanut Arachis hypogaea provides insights into genome evolution and oil improvement.</title>
        <authorList>
            <person name="Chen X."/>
        </authorList>
    </citation>
    <scope>NUCLEOTIDE SEQUENCE [LARGE SCALE GENOMIC DNA]</scope>
    <source>
        <strain evidence="2">cv. Fuhuasheng</strain>
        <tissue evidence="1">Leaves</tissue>
    </source>
</reference>
<protein>
    <submittedName>
        <fullName evidence="1">Uncharacterized protein</fullName>
    </submittedName>
</protein>
<sequence>MAISLRIFNSVSCSNASNSKKKERKFDGKCLCALEVALIESSTLDGYRARVAVTNRQRRALLRRRLFGRAGLVSTDVVAQRKLQWCVRYVNNNSIECIRRLVDMIWEFGFFSIYNQRLQPNYATLRCLERGCKGCGPFATMICNQSSYFYLNPQHESFNLRDILQRIEPWINEGATSSLRGLRSNCHCSCDHLTIHHLARREGEISPSWHLHVGDTFISPLRPFLQDKATIFWHELRVRPRDAQGGVMILVLVNQSR</sequence>
<evidence type="ECO:0000313" key="1">
    <source>
        <dbReference type="EMBL" id="RYR76338.1"/>
    </source>
</evidence>
<accession>A0A445ELL9</accession>
<organism evidence="1 2">
    <name type="scientific">Arachis hypogaea</name>
    <name type="common">Peanut</name>
    <dbReference type="NCBI Taxonomy" id="3818"/>
    <lineage>
        <taxon>Eukaryota</taxon>
        <taxon>Viridiplantae</taxon>
        <taxon>Streptophyta</taxon>
        <taxon>Embryophyta</taxon>
        <taxon>Tracheophyta</taxon>
        <taxon>Spermatophyta</taxon>
        <taxon>Magnoliopsida</taxon>
        <taxon>eudicotyledons</taxon>
        <taxon>Gunneridae</taxon>
        <taxon>Pentapetalae</taxon>
        <taxon>rosids</taxon>
        <taxon>fabids</taxon>
        <taxon>Fabales</taxon>
        <taxon>Fabaceae</taxon>
        <taxon>Papilionoideae</taxon>
        <taxon>50 kb inversion clade</taxon>
        <taxon>dalbergioids sensu lato</taxon>
        <taxon>Dalbergieae</taxon>
        <taxon>Pterocarpus clade</taxon>
        <taxon>Arachis</taxon>
    </lineage>
</organism>